<accession>A0A5J4T8I8</accession>
<proteinExistence type="predicted"/>
<feature type="non-terminal residue" evidence="1">
    <location>
        <position position="105"/>
    </location>
</feature>
<gene>
    <name evidence="1" type="ORF">EZS28_050777</name>
</gene>
<evidence type="ECO:0000313" key="1">
    <source>
        <dbReference type="EMBL" id="KAA6353695.1"/>
    </source>
</evidence>
<reference evidence="1 2" key="1">
    <citation type="submission" date="2019-03" db="EMBL/GenBank/DDBJ databases">
        <title>Single cell metagenomics reveals metabolic interactions within the superorganism composed of flagellate Streblomastix strix and complex community of Bacteroidetes bacteria on its surface.</title>
        <authorList>
            <person name="Treitli S.C."/>
            <person name="Kolisko M."/>
            <person name="Husnik F."/>
            <person name="Keeling P."/>
            <person name="Hampl V."/>
        </authorList>
    </citation>
    <scope>NUCLEOTIDE SEQUENCE [LARGE SCALE GENOMIC DNA]</scope>
    <source>
        <strain evidence="1">ST1C</strain>
    </source>
</reference>
<organism evidence="1 2">
    <name type="scientific">Streblomastix strix</name>
    <dbReference type="NCBI Taxonomy" id="222440"/>
    <lineage>
        <taxon>Eukaryota</taxon>
        <taxon>Metamonada</taxon>
        <taxon>Preaxostyla</taxon>
        <taxon>Oxymonadida</taxon>
        <taxon>Streblomastigidae</taxon>
        <taxon>Streblomastix</taxon>
    </lineage>
</organism>
<sequence>MHQHSIKCNSSFSQSVKRNCELNNSRFLHRTSCTRIQWESDQRLHSSSYIRFIDELVDLYIRRQLITGFHSFRTGQRSRRKAGRTSYLNYLKIKGETRVVDGNAS</sequence>
<dbReference type="Proteomes" id="UP000324800">
    <property type="component" value="Unassembled WGS sequence"/>
</dbReference>
<evidence type="ECO:0000313" key="2">
    <source>
        <dbReference type="Proteomes" id="UP000324800"/>
    </source>
</evidence>
<dbReference type="EMBL" id="SNRW01037606">
    <property type="protein sequence ID" value="KAA6353695.1"/>
    <property type="molecule type" value="Genomic_DNA"/>
</dbReference>
<name>A0A5J4T8I8_9EUKA</name>
<dbReference type="AlphaFoldDB" id="A0A5J4T8I8"/>
<comment type="caution">
    <text evidence="1">The sequence shown here is derived from an EMBL/GenBank/DDBJ whole genome shotgun (WGS) entry which is preliminary data.</text>
</comment>
<protein>
    <submittedName>
        <fullName evidence="1">Uncharacterized protein</fullName>
    </submittedName>
</protein>